<dbReference type="NCBIfam" id="NF040746">
    <property type="entry name" value="reduct_C_beta"/>
    <property type="match status" value="1"/>
</dbReference>
<accession>A0A7G9W946</accession>
<feature type="domain" description="DUF5940" evidence="2">
    <location>
        <begin position="346"/>
        <end position="507"/>
    </location>
</feature>
<dbReference type="AlphaFoldDB" id="A0A7G9W946"/>
<feature type="domain" description="Beta-ketoacyl-[acyl-carrier-protein] synthase III N-terminal" evidence="1">
    <location>
        <begin position="254"/>
        <end position="323"/>
    </location>
</feature>
<proteinExistence type="predicted"/>
<dbReference type="InterPro" id="IPR045984">
    <property type="entry name" value="DUF5940"/>
</dbReference>
<evidence type="ECO:0000313" key="4">
    <source>
        <dbReference type="Proteomes" id="UP000516160"/>
    </source>
</evidence>
<dbReference type="Proteomes" id="UP000516160">
    <property type="component" value="Chromosome"/>
</dbReference>
<evidence type="ECO:0000259" key="2">
    <source>
        <dbReference type="Pfam" id="PF19364"/>
    </source>
</evidence>
<dbReference type="GO" id="GO:0004315">
    <property type="term" value="F:3-oxoacyl-[acyl-carrier-protein] synthase activity"/>
    <property type="evidence" value="ECO:0007669"/>
    <property type="project" value="InterPro"/>
</dbReference>
<dbReference type="EMBL" id="CP058559">
    <property type="protein sequence ID" value="QNO15208.1"/>
    <property type="molecule type" value="Genomic_DNA"/>
</dbReference>
<dbReference type="SUPFAM" id="SSF53901">
    <property type="entry name" value="Thiolase-like"/>
    <property type="match status" value="1"/>
</dbReference>
<organism evidence="3 4">
    <name type="scientific">Alkalicella caledoniensis</name>
    <dbReference type="NCBI Taxonomy" id="2731377"/>
    <lineage>
        <taxon>Bacteria</taxon>
        <taxon>Bacillati</taxon>
        <taxon>Bacillota</taxon>
        <taxon>Clostridia</taxon>
        <taxon>Eubacteriales</taxon>
        <taxon>Proteinivoracaceae</taxon>
        <taxon>Alkalicella</taxon>
    </lineage>
</organism>
<reference evidence="3 4" key="1">
    <citation type="submission" date="2020-07" db="EMBL/GenBank/DDBJ databases">
        <title>Alkalicella. sp. LB2 genome.</title>
        <authorList>
            <person name="Postec A."/>
            <person name="Quemeneur M."/>
        </authorList>
    </citation>
    <scope>NUCLEOTIDE SEQUENCE [LARGE SCALE GENOMIC DNA]</scope>
    <source>
        <strain evidence="3 4">LB2</strain>
    </source>
</reference>
<evidence type="ECO:0000313" key="3">
    <source>
        <dbReference type="EMBL" id="QNO15208.1"/>
    </source>
</evidence>
<dbReference type="RefSeq" id="WP_213165573.1">
    <property type="nucleotide sequence ID" value="NZ_CP058559.1"/>
</dbReference>
<gene>
    <name evidence="3" type="ORF">HYG86_10755</name>
</gene>
<dbReference type="GO" id="GO:0006633">
    <property type="term" value="P:fatty acid biosynthetic process"/>
    <property type="evidence" value="ECO:0007669"/>
    <property type="project" value="InterPro"/>
</dbReference>
<dbReference type="CDD" id="cd00827">
    <property type="entry name" value="init_cond_enzymes"/>
    <property type="match status" value="1"/>
</dbReference>
<evidence type="ECO:0000259" key="1">
    <source>
        <dbReference type="Pfam" id="PF08545"/>
    </source>
</evidence>
<dbReference type="KEGG" id="acae:HYG86_10755"/>
<keyword evidence="4" id="KW-1185">Reference proteome</keyword>
<dbReference type="InterPro" id="IPR013751">
    <property type="entry name" value="ACP_syn_III_N"/>
</dbReference>
<name>A0A7G9W946_ALKCA</name>
<protein>
    <submittedName>
        <fullName evidence="3">Ketoacyl-ACP synthase III family protein</fullName>
    </submittedName>
</protein>
<dbReference type="Pfam" id="PF08545">
    <property type="entry name" value="ACP_syn_III"/>
    <property type="match status" value="1"/>
</dbReference>
<dbReference type="Pfam" id="PF19364">
    <property type="entry name" value="DUF5940"/>
    <property type="match status" value="1"/>
</dbReference>
<dbReference type="Gene3D" id="3.40.47.10">
    <property type="match status" value="1"/>
</dbReference>
<dbReference type="InterPro" id="IPR016039">
    <property type="entry name" value="Thiolase-like"/>
</dbReference>
<sequence length="513" mass="55460">MVYPVIKSTAYSLIHSPNLLVSQGTTQTQDRDKDPNSPYLTKLSQHLRSFDEAVKYPPNQAYIGGINPKELYEIPKPWYENAIATANRFASMGEIMPEDEFFGLIKICDSFDLVLLDEGFSVSIKEKLSKHPVISKLNLSKLDKFSTNEDIQKVINNGGETLKIDNEIIGCVKKAHDTDKNLNAHIILENLTAKASAVLALLHLEKIANISLDEIDYIIETSEEACGDMNQRGGGNFAKAIGEIAGCKNATGSDIRAFCAAPAHGILNAAALVKAGIFKNVVVVAGGATAKLGMNGKDHVNKGMPVLEDMLGAFAVLVSENDGVSPVVRTDIVGRHTIGAGSSPQAVIKGIVTDPLDRSDLKINQIDSYSVEMQNPELTEPAGAGDVPKANYKMIAALGVKRGDIQRNEIESFVKDHGMPGFAPTQGHIPSGVPYIGHCAHEIMQGKIQRAMIIGKGSLFLARMTNQFDGISFVIEKNIGQGMKQDGAGKLNQLLAQALREVAEKFDQDQEQQ</sequence>